<evidence type="ECO:0000313" key="2">
    <source>
        <dbReference type="EMBL" id="QJW88693.1"/>
    </source>
</evidence>
<sequence length="579" mass="65170">MNPTLTTRRQTTGQSWLNRIGPVLLAIPLVGFTAFLLAYAVNVPWMDDIDAFLNFIVGYTDAQTFSDKLSWLLRPNNEHRILIAKLITLGMYNLTGEVNFRGLILLAFVFLLGILYLFYHVFRSFRLPLLAFAPVGFLLLQPQHYLTSIWAITGLQHQVVVCLTFTAMYLLAAGGRGRFVGATGLQLLASLSMSNGLFGWVAGAVVLALQRHWRRLGAWLVVGVATIIFYFHDFQSPQGNESSFSFFLKYPYLVFSGFFTFTGALFDFFPDSTIFWRSVLPTLAGLLLIGLLLWMLWRMNEPLLRHPASRLDGWDSAAVSMKKRRYFFTGCYAFLMVNAVIVAFLRPRMGYGVMLVSNYMLYPAVLVILLYLNVISEFAARRDVMRWVQLGLTISLIVWGVSYGVRWPKVAYRKQQLLTNAFNQKHNDTGLGATWGTPFAEVAARTMRQTVQRGMYHYPDQAYYTPYESLLTVPGRPTGTEAMSISGGGYSYIAETNRADIPVEAGPSAVVVQSEQRTYLFVSEAPYTLTNFWLNRTSTPIRAEIVNSMLAPGTYRVGVLTPANSAQPLRFSTQQIAIP</sequence>
<keyword evidence="1" id="KW-1133">Transmembrane helix</keyword>
<proteinExistence type="predicted"/>
<evidence type="ECO:0008006" key="4">
    <source>
        <dbReference type="Google" id="ProtNLM"/>
    </source>
</evidence>
<feature type="transmembrane region" description="Helical" evidence="1">
    <location>
        <begin position="326"/>
        <end position="345"/>
    </location>
</feature>
<dbReference type="KEGG" id="stae:HNV11_04525"/>
<dbReference type="EMBL" id="CP053435">
    <property type="protein sequence ID" value="QJW88693.1"/>
    <property type="molecule type" value="Genomic_DNA"/>
</dbReference>
<reference evidence="2 3" key="1">
    <citation type="submission" date="2020-05" db="EMBL/GenBank/DDBJ databases">
        <title>Genome sequencing of Spirosoma sp. TS118.</title>
        <authorList>
            <person name="Lee J.-H."/>
            <person name="Jeong S."/>
            <person name="Zhao L."/>
            <person name="Jung J.-H."/>
            <person name="Kim M.-K."/>
            <person name="Lim S."/>
        </authorList>
    </citation>
    <scope>NUCLEOTIDE SEQUENCE [LARGE SCALE GENOMIC DNA]</scope>
    <source>
        <strain evidence="2 3">TS118</strain>
    </source>
</reference>
<feature type="transmembrane region" description="Helical" evidence="1">
    <location>
        <begin position="384"/>
        <end position="405"/>
    </location>
</feature>
<feature type="transmembrane region" description="Helical" evidence="1">
    <location>
        <begin position="274"/>
        <end position="297"/>
    </location>
</feature>
<keyword evidence="1" id="KW-0812">Transmembrane</keyword>
<keyword evidence="1" id="KW-0472">Membrane</keyword>
<feature type="transmembrane region" description="Helical" evidence="1">
    <location>
        <begin position="149"/>
        <end position="172"/>
    </location>
</feature>
<feature type="transmembrane region" description="Helical" evidence="1">
    <location>
        <begin position="216"/>
        <end position="234"/>
    </location>
</feature>
<organism evidence="2 3">
    <name type="scientific">Spirosoma taeanense</name>
    <dbReference type="NCBI Taxonomy" id="2735870"/>
    <lineage>
        <taxon>Bacteria</taxon>
        <taxon>Pseudomonadati</taxon>
        <taxon>Bacteroidota</taxon>
        <taxon>Cytophagia</taxon>
        <taxon>Cytophagales</taxon>
        <taxon>Cytophagaceae</taxon>
        <taxon>Spirosoma</taxon>
    </lineage>
</organism>
<dbReference type="AlphaFoldDB" id="A0A6M5Y6L2"/>
<accession>A0A6M5Y6L2</accession>
<evidence type="ECO:0000256" key="1">
    <source>
        <dbReference type="SAM" id="Phobius"/>
    </source>
</evidence>
<feature type="transmembrane region" description="Helical" evidence="1">
    <location>
        <begin position="20"/>
        <end position="41"/>
    </location>
</feature>
<name>A0A6M5Y6L2_9BACT</name>
<dbReference type="RefSeq" id="WP_171738531.1">
    <property type="nucleotide sequence ID" value="NZ_CP053435.1"/>
</dbReference>
<keyword evidence="3" id="KW-1185">Reference proteome</keyword>
<feature type="transmembrane region" description="Helical" evidence="1">
    <location>
        <begin position="98"/>
        <end position="118"/>
    </location>
</feature>
<feature type="transmembrane region" description="Helical" evidence="1">
    <location>
        <begin position="351"/>
        <end position="372"/>
    </location>
</feature>
<feature type="transmembrane region" description="Helical" evidence="1">
    <location>
        <begin position="246"/>
        <end position="268"/>
    </location>
</feature>
<gene>
    <name evidence="2" type="ORF">HNV11_04525</name>
</gene>
<protein>
    <recommendedName>
        <fullName evidence="4">Glycosyltransferase RgtA/B/C/D-like domain-containing protein</fullName>
    </recommendedName>
</protein>
<evidence type="ECO:0000313" key="3">
    <source>
        <dbReference type="Proteomes" id="UP000502756"/>
    </source>
</evidence>
<dbReference type="Proteomes" id="UP000502756">
    <property type="component" value="Chromosome"/>
</dbReference>
<feature type="transmembrane region" description="Helical" evidence="1">
    <location>
        <begin position="184"/>
        <end position="210"/>
    </location>
</feature>